<evidence type="ECO:0000256" key="5">
    <source>
        <dbReference type="ARBA" id="ARBA00022989"/>
    </source>
</evidence>
<keyword evidence="3 7" id="KW-1003">Cell membrane</keyword>
<dbReference type="RefSeq" id="WP_132226464.1">
    <property type="nucleotide sequence ID" value="NZ_JANKBF010000019.1"/>
</dbReference>
<sequence length="526" mass="61796">MVYTSYVYLVLFLGMTFLLYTIFPKKYKWTVLLAASYIYYMAASRIWLIVFILLTSLSAYLGAIWIDKINELFTSVKKLMDRQQKKEFKEKILWQKKMVIVLMLLINVGTLVFLKYFNFFADVLNITLFNQLHMEIPMLKLFLPLGISFYTLQAVSYVIDVYRGKYKADYHFGRVSLYLTFFPTIVEGPITRYDQVAYQLYEGHEFNYVNLTQGCQLILWGMFKKIVIADRANMLVNYVFNDYMKFSGLSVVIAIIFYTIQLYTEFSGAMDIVRGSAQIFSVELPENFKQPFFSKSINEFWQKWHITLGAWLRDYVFYSVSLSGAFKKFNHFVKNHCNEYFSKLLPATTALFFVWICNGLWHGASMKYVMYGMYYYILMVIGMFMEPVFHKILEALHIQKEKTYFKFFQILRTVFIVNIGMLIFRADTLSAAYHMFISCFQNFHLDLSVIAHLGLSVADVSIILIGTLVVFIMSLIKEKGIHIRESISKWNIVPRWSFYLTSLFVVIIFGAYGRGYDIVSFIYAQF</sequence>
<keyword evidence="6 7" id="KW-0472">Membrane</keyword>
<dbReference type="AlphaFoldDB" id="A0A4R3YPK3"/>
<dbReference type="GeneID" id="98916219"/>
<dbReference type="InterPro" id="IPR028362">
    <property type="entry name" value="AlgI"/>
</dbReference>
<evidence type="ECO:0000256" key="3">
    <source>
        <dbReference type="ARBA" id="ARBA00022475"/>
    </source>
</evidence>
<dbReference type="InterPro" id="IPR024194">
    <property type="entry name" value="Ac/AlaTfrase_AlgI/DltB"/>
</dbReference>
<comment type="similarity">
    <text evidence="2 7">Belongs to the membrane-bound acyltransferase family.</text>
</comment>
<evidence type="ECO:0000256" key="1">
    <source>
        <dbReference type="ARBA" id="ARBA00004651"/>
    </source>
</evidence>
<evidence type="ECO:0000256" key="7">
    <source>
        <dbReference type="PIRNR" id="PIRNR016636"/>
    </source>
</evidence>
<dbReference type="EMBL" id="SMCQ01000021">
    <property type="protein sequence ID" value="TCV94222.1"/>
    <property type="molecule type" value="Genomic_DNA"/>
</dbReference>
<feature type="transmembrane region" description="Helical" evidence="8">
    <location>
        <begin position="344"/>
        <end position="361"/>
    </location>
</feature>
<keyword evidence="4 8" id="KW-0812">Transmembrane</keyword>
<dbReference type="InterPro" id="IPR051085">
    <property type="entry name" value="MB_O-acyltransferase"/>
</dbReference>
<dbReference type="GO" id="GO:0016746">
    <property type="term" value="F:acyltransferase activity"/>
    <property type="evidence" value="ECO:0007669"/>
    <property type="project" value="UniProtKB-KW"/>
</dbReference>
<dbReference type="InterPro" id="IPR004299">
    <property type="entry name" value="MBOAT_fam"/>
</dbReference>
<dbReference type="Proteomes" id="UP000295515">
    <property type="component" value="Unassembled WGS sequence"/>
</dbReference>
<dbReference type="Pfam" id="PF03062">
    <property type="entry name" value="MBOAT"/>
    <property type="match status" value="1"/>
</dbReference>
<reference evidence="9 10" key="1">
    <citation type="submission" date="2019-03" db="EMBL/GenBank/DDBJ databases">
        <title>Genomic Encyclopedia of Type Strains, Phase IV (KMG-IV): sequencing the most valuable type-strain genomes for metagenomic binning, comparative biology and taxonomic classification.</title>
        <authorList>
            <person name="Goeker M."/>
        </authorList>
    </citation>
    <scope>NUCLEOTIDE SEQUENCE [LARGE SCALE GENOMIC DNA]</scope>
    <source>
        <strain evidence="9 10">DSM 29487</strain>
    </source>
</reference>
<feature type="transmembrane region" description="Helical" evidence="8">
    <location>
        <begin position="243"/>
        <end position="264"/>
    </location>
</feature>
<evidence type="ECO:0000313" key="9">
    <source>
        <dbReference type="EMBL" id="TCV94222.1"/>
    </source>
</evidence>
<comment type="subcellular location">
    <subcellularLocation>
        <location evidence="1">Cell membrane</location>
        <topology evidence="1">Multi-pass membrane protein</topology>
    </subcellularLocation>
</comment>
<evidence type="ECO:0000256" key="2">
    <source>
        <dbReference type="ARBA" id="ARBA00010323"/>
    </source>
</evidence>
<organism evidence="9 10">
    <name type="scientific">Longibaculum muris</name>
    <dbReference type="NCBI Taxonomy" id="1796628"/>
    <lineage>
        <taxon>Bacteria</taxon>
        <taxon>Bacillati</taxon>
        <taxon>Bacillota</taxon>
        <taxon>Erysipelotrichia</taxon>
        <taxon>Erysipelotrichales</taxon>
        <taxon>Coprobacillaceae</taxon>
        <taxon>Longibaculum</taxon>
    </lineage>
</organism>
<comment type="caution">
    <text evidence="9">The sequence shown here is derived from an EMBL/GenBank/DDBJ whole genome shotgun (WGS) entry which is preliminary data.</text>
</comment>
<feature type="transmembrane region" description="Helical" evidence="8">
    <location>
        <begin position="449"/>
        <end position="476"/>
    </location>
</feature>
<feature type="transmembrane region" description="Helical" evidence="8">
    <location>
        <begin position="496"/>
        <end position="513"/>
    </location>
</feature>
<name>A0A4R3YPK3_9FIRM</name>
<feature type="transmembrane region" description="Helical" evidence="8">
    <location>
        <begin position="373"/>
        <end position="393"/>
    </location>
</feature>
<evidence type="ECO:0000313" key="10">
    <source>
        <dbReference type="Proteomes" id="UP000295515"/>
    </source>
</evidence>
<feature type="transmembrane region" description="Helical" evidence="8">
    <location>
        <begin position="138"/>
        <end position="159"/>
    </location>
</feature>
<evidence type="ECO:0000256" key="6">
    <source>
        <dbReference type="ARBA" id="ARBA00023136"/>
    </source>
</evidence>
<dbReference type="GO" id="GO:0005886">
    <property type="term" value="C:plasma membrane"/>
    <property type="evidence" value="ECO:0007669"/>
    <property type="project" value="UniProtKB-SubCell"/>
</dbReference>
<keyword evidence="5 8" id="KW-1133">Transmembrane helix</keyword>
<dbReference type="GO" id="GO:0042121">
    <property type="term" value="P:alginic acid biosynthetic process"/>
    <property type="evidence" value="ECO:0007669"/>
    <property type="project" value="InterPro"/>
</dbReference>
<feature type="transmembrane region" description="Helical" evidence="8">
    <location>
        <begin position="98"/>
        <end position="117"/>
    </location>
</feature>
<keyword evidence="7 9" id="KW-0012">Acyltransferase</keyword>
<protein>
    <submittedName>
        <fullName evidence="9">D-alanyl-lipoteichoic acid acyltransferase DltB (MBOAT superfamily)</fullName>
    </submittedName>
</protein>
<feature type="transmembrane region" description="Helical" evidence="8">
    <location>
        <begin position="414"/>
        <end position="437"/>
    </location>
</feature>
<evidence type="ECO:0000256" key="4">
    <source>
        <dbReference type="ARBA" id="ARBA00022692"/>
    </source>
</evidence>
<dbReference type="PANTHER" id="PTHR13285">
    <property type="entry name" value="ACYLTRANSFERASE"/>
    <property type="match status" value="1"/>
</dbReference>
<dbReference type="PANTHER" id="PTHR13285:SF18">
    <property type="entry name" value="PROTEIN-CYSTEINE N-PALMITOYLTRANSFERASE RASP"/>
    <property type="match status" value="1"/>
</dbReference>
<dbReference type="PIRSF" id="PIRSF016636">
    <property type="entry name" value="AlgI_DltB"/>
    <property type="match status" value="1"/>
</dbReference>
<feature type="transmembrane region" description="Helical" evidence="8">
    <location>
        <begin position="44"/>
        <end position="66"/>
    </location>
</feature>
<feature type="transmembrane region" description="Helical" evidence="8">
    <location>
        <begin position="6"/>
        <end position="23"/>
    </location>
</feature>
<keyword evidence="10" id="KW-1185">Reference proteome</keyword>
<evidence type="ECO:0000256" key="8">
    <source>
        <dbReference type="SAM" id="Phobius"/>
    </source>
</evidence>
<keyword evidence="7 9" id="KW-0808">Transferase</keyword>
<accession>A0A4R3YPK3</accession>
<dbReference type="PIRSF" id="PIRSF500217">
    <property type="entry name" value="AlgI"/>
    <property type="match status" value="1"/>
</dbReference>
<proteinExistence type="inferred from homology"/>
<gene>
    <name evidence="9" type="ORF">EDD60_12115</name>
</gene>